<dbReference type="Proteomes" id="UP001158045">
    <property type="component" value="Unassembled WGS sequence"/>
</dbReference>
<organism evidence="2 3">
    <name type="scientific">Fusibacter bizertensis</name>
    <dbReference type="NCBI Taxonomy" id="1488331"/>
    <lineage>
        <taxon>Bacteria</taxon>
        <taxon>Bacillati</taxon>
        <taxon>Bacillota</taxon>
        <taxon>Clostridia</taxon>
        <taxon>Eubacteriales</taxon>
        <taxon>Eubacteriales Family XII. Incertae Sedis</taxon>
        <taxon>Fusibacter</taxon>
    </lineage>
</organism>
<dbReference type="Gene3D" id="2.60.450.20">
    <property type="match status" value="1"/>
</dbReference>
<reference evidence="2 3" key="1">
    <citation type="submission" date="2023-04" db="EMBL/GenBank/DDBJ databases">
        <title>Fusibacter bizertensis strain WBS, isolated from littoral bottom sediments of the Arctic seas - biochemical and genomic analysis.</title>
        <authorList>
            <person name="Brioukhanov A.L."/>
        </authorList>
    </citation>
    <scope>NUCLEOTIDE SEQUENCE [LARGE SCALE GENOMIC DNA]</scope>
    <source>
        <strain evidence="2 3">WBS</strain>
    </source>
</reference>
<gene>
    <name evidence="2" type="ORF">QE109_11460</name>
</gene>
<evidence type="ECO:0008006" key="4">
    <source>
        <dbReference type="Google" id="ProtNLM"/>
    </source>
</evidence>
<protein>
    <recommendedName>
        <fullName evidence="4">Centromere protein J C-terminal domain-containing protein</fullName>
    </recommendedName>
</protein>
<feature type="compositionally biased region" description="Acidic residues" evidence="1">
    <location>
        <begin position="48"/>
        <end position="63"/>
    </location>
</feature>
<dbReference type="InterPro" id="IPR047002">
    <property type="entry name" value="Tcp10_C_sf"/>
</dbReference>
<accession>A0ABT6NEC8</accession>
<evidence type="ECO:0000313" key="2">
    <source>
        <dbReference type="EMBL" id="MDH8678770.1"/>
    </source>
</evidence>
<dbReference type="EMBL" id="JARYZI010000007">
    <property type="protein sequence ID" value="MDH8678770.1"/>
    <property type="molecule type" value="Genomic_DNA"/>
</dbReference>
<proteinExistence type="predicted"/>
<feature type="compositionally biased region" description="Polar residues" evidence="1">
    <location>
        <begin position="65"/>
        <end position="76"/>
    </location>
</feature>
<sequence>MKISVDHVTNSSSESFGTVIVDSIAAIGLAIPFIAVTMGNSDLNKDSDNEETSGDEYDYEPYESTDPSDPSGTIIQKNRDGSVTKTHPDGTKGTKMPDDTVYVSAPDGTTGVIEPDGHQILTMPDGTKVEHYTDGTSYAEYPDGTSRVEYPDGTVKELNPQGEMIQVNPDGSFMVREPGKTTSKVYNPEGRFVGMSDERGTDIKVDENDEVKGTYVSPSGEKLEVTGNLNSGLVMQNDKGTKIEIDEDGGLVGAMVKDENGYLQIDENGAIKSEGKNPETGVTYTLDFNPDKGLKYKDSNGNFIDVDATGKGSARVVDDQGTLSIDKDGRVEATDKEGNYENYIPNDDGSATWESGDANGPKVTGVIDKEGNVEYTATDGSKLKITKDSTLTITDPSGNETSYTKAQIDNMVAEQKANVSAIDDAFKGGK</sequence>
<feature type="region of interest" description="Disordered" evidence="1">
    <location>
        <begin position="39"/>
        <end position="100"/>
    </location>
</feature>
<evidence type="ECO:0000313" key="3">
    <source>
        <dbReference type="Proteomes" id="UP001158045"/>
    </source>
</evidence>
<dbReference type="RefSeq" id="WP_281094661.1">
    <property type="nucleotide sequence ID" value="NZ_JARYZI010000007.1"/>
</dbReference>
<evidence type="ECO:0000256" key="1">
    <source>
        <dbReference type="SAM" id="MobiDB-lite"/>
    </source>
</evidence>
<comment type="caution">
    <text evidence="2">The sequence shown here is derived from an EMBL/GenBank/DDBJ whole genome shotgun (WGS) entry which is preliminary data.</text>
</comment>
<keyword evidence="3" id="KW-1185">Reference proteome</keyword>
<feature type="compositionally biased region" description="Basic and acidic residues" evidence="1">
    <location>
        <begin position="77"/>
        <end position="98"/>
    </location>
</feature>
<name>A0ABT6NEC8_9FIRM</name>